<dbReference type="eggNOG" id="KOG1726">
    <property type="taxonomic scope" value="Eukaryota"/>
</dbReference>
<keyword evidence="3" id="KW-0812">Transmembrane</keyword>
<dbReference type="OrthoDB" id="10253254at2759"/>
<feature type="transmembrane region" description="Helical" evidence="3">
    <location>
        <begin position="449"/>
        <end position="473"/>
    </location>
</feature>
<dbReference type="EMBL" id="JYDH01000004">
    <property type="protein sequence ID" value="KRY42270.1"/>
    <property type="molecule type" value="Genomic_DNA"/>
</dbReference>
<dbReference type="Pfam" id="PF03134">
    <property type="entry name" value="TB2_DP1_HVA22"/>
    <property type="match status" value="1"/>
</dbReference>
<reference evidence="4 5" key="1">
    <citation type="submission" date="2015-01" db="EMBL/GenBank/DDBJ databases">
        <title>Evolution of Trichinella species and genotypes.</title>
        <authorList>
            <person name="Korhonen P.K."/>
            <person name="Edoardo P."/>
            <person name="Giuseppe L.R."/>
            <person name="Gasser R.B."/>
        </authorList>
    </citation>
    <scope>NUCLEOTIDE SEQUENCE [LARGE SCALE GENOMIC DNA]</scope>
    <source>
        <strain evidence="4">ISS3</strain>
    </source>
</reference>
<comment type="caution">
    <text evidence="4">The sequence shown here is derived from an EMBL/GenBank/DDBJ whole genome shotgun (WGS) entry which is preliminary data.</text>
</comment>
<evidence type="ECO:0000256" key="2">
    <source>
        <dbReference type="SAM" id="MobiDB-lite"/>
    </source>
</evidence>
<evidence type="ECO:0000313" key="4">
    <source>
        <dbReference type="EMBL" id="KRY42270.1"/>
    </source>
</evidence>
<gene>
    <name evidence="4" type="primary">mog-1</name>
    <name evidence="4" type="ORF">T01_6203</name>
</gene>
<protein>
    <recommendedName>
        <fullName evidence="6">Receptor expression-enhancing protein</fullName>
    </recommendedName>
</protein>
<organism evidence="4 5">
    <name type="scientific">Trichinella spiralis</name>
    <name type="common">Trichina worm</name>
    <dbReference type="NCBI Taxonomy" id="6334"/>
    <lineage>
        <taxon>Eukaryota</taxon>
        <taxon>Metazoa</taxon>
        <taxon>Ecdysozoa</taxon>
        <taxon>Nematoda</taxon>
        <taxon>Enoplea</taxon>
        <taxon>Dorylaimia</taxon>
        <taxon>Trichinellida</taxon>
        <taxon>Trichinellidae</taxon>
        <taxon>Trichinella</taxon>
    </lineage>
</organism>
<dbReference type="GO" id="GO:0071782">
    <property type="term" value="C:endoplasmic reticulum tubular network"/>
    <property type="evidence" value="ECO:0007669"/>
    <property type="project" value="TreeGrafter"/>
</dbReference>
<evidence type="ECO:0008006" key="6">
    <source>
        <dbReference type="Google" id="ProtNLM"/>
    </source>
</evidence>
<feature type="coiled-coil region" evidence="1">
    <location>
        <begin position="306"/>
        <end position="333"/>
    </location>
</feature>
<dbReference type="AlphaFoldDB" id="A0A0V1BZS1"/>
<keyword evidence="3" id="KW-1133">Transmembrane helix</keyword>
<dbReference type="GO" id="GO:0008017">
    <property type="term" value="F:microtubule binding"/>
    <property type="evidence" value="ECO:0007669"/>
    <property type="project" value="TreeGrafter"/>
</dbReference>
<feature type="coiled-coil region" evidence="1">
    <location>
        <begin position="187"/>
        <end position="214"/>
    </location>
</feature>
<keyword evidence="3" id="KW-0472">Membrane</keyword>
<dbReference type="STRING" id="6334.A0A0V1BZS1"/>
<sequence>MDKKTTIDNAIPEYDLDISFEFFRLQHDACQKHSQFYIATSFSHSSNMLKAISRQVTRLCATSWRKQYTSINTYVTCISSMVRVFVNMENLSCEMENNTCESSNILESAERSTLLSPPLDKCFLDSTELCSAGSSHSNLYLSFFDKSNDECMPVSWFRMFLAEHDKLWNRKIADQMRNLVNDRKYTLKHLYLKIEQLQSSHRELEIQMARMADDKRNEVTLSELENCKTAGLDTKSRSDEAVMTFVQHKDACVWTNEEELKCCSRETEKTKVEPKLSSSDVVSRKSEKYEKIVHLNKQVCELNLKLKSKDFEIKGLQNEVEKLKLKLNAKNRTEPKKVERVAVLKKEFKEVGNVRTNAKVESKILNKPSHGMKSCSTEINDKTNLTVDNSEKSKRYVRRSAASITNGKSSTAAKENKISREEKFSMKLSHLGNAKKKESRPFHLISQSLVLLLNYMLSVLLCRVLTLLCGGLYPAYRSFKALKSKNGREHVKWMMYWIVFAVFLNLETLADIFLGIWLPFYYEMKMWFILWLMLPYTRGSTVLYRKFIHPILERHEKDIEEYLSQAKHQGYTTLVKLGTRGMLYAREVVASVALKGQEHLVNQLRKSYSVGDLTSARDFNQTDSDSVKERVWTGYYDDGNQLVEEEFDYLYEGSGKDTIGEDSSSLERTRTMTTRRRAQATGVQPPAYSTLPRRRRRDGTL</sequence>
<dbReference type="Proteomes" id="UP000054776">
    <property type="component" value="Unassembled WGS sequence"/>
</dbReference>
<dbReference type="PANTHER" id="PTHR12300:SF117">
    <property type="entry name" value="LP05237P-RELATED"/>
    <property type="match status" value="1"/>
</dbReference>
<proteinExistence type="predicted"/>
<evidence type="ECO:0000256" key="3">
    <source>
        <dbReference type="SAM" id="Phobius"/>
    </source>
</evidence>
<evidence type="ECO:0000313" key="5">
    <source>
        <dbReference type="Proteomes" id="UP000054776"/>
    </source>
</evidence>
<keyword evidence="5" id="KW-1185">Reference proteome</keyword>
<dbReference type="GO" id="GO:0005881">
    <property type="term" value="C:cytoplasmic microtubule"/>
    <property type="evidence" value="ECO:0007669"/>
    <property type="project" value="TreeGrafter"/>
</dbReference>
<dbReference type="InterPro" id="IPR004345">
    <property type="entry name" value="TB2_DP1_HVA22"/>
</dbReference>
<name>A0A0V1BZS1_TRISP</name>
<dbReference type="GO" id="GO:0005789">
    <property type="term" value="C:endoplasmic reticulum membrane"/>
    <property type="evidence" value="ECO:0007669"/>
    <property type="project" value="TreeGrafter"/>
</dbReference>
<dbReference type="GO" id="GO:0071786">
    <property type="term" value="P:endoplasmic reticulum tubular network organization"/>
    <property type="evidence" value="ECO:0007669"/>
    <property type="project" value="TreeGrafter"/>
</dbReference>
<feature type="compositionally biased region" description="Basic and acidic residues" evidence="2">
    <location>
        <begin position="654"/>
        <end position="670"/>
    </location>
</feature>
<accession>A0A0V1BZS1</accession>
<feature type="transmembrane region" description="Helical" evidence="3">
    <location>
        <begin position="494"/>
        <end position="520"/>
    </location>
</feature>
<dbReference type="PANTHER" id="PTHR12300">
    <property type="entry name" value="HVA22-LIKE PROTEINS"/>
    <property type="match status" value="1"/>
</dbReference>
<feature type="compositionally biased region" description="Basic residues" evidence="2">
    <location>
        <begin position="692"/>
        <end position="701"/>
    </location>
</feature>
<feature type="region of interest" description="Disordered" evidence="2">
    <location>
        <begin position="654"/>
        <end position="701"/>
    </location>
</feature>
<evidence type="ECO:0000256" key="1">
    <source>
        <dbReference type="SAM" id="Coils"/>
    </source>
</evidence>
<keyword evidence="1" id="KW-0175">Coiled coil</keyword>
<dbReference type="InParanoid" id="A0A0V1BZS1"/>